<accession>A0A0W8CIR2</accession>
<evidence type="ECO:0000256" key="9">
    <source>
        <dbReference type="ARBA" id="ARBA00031593"/>
    </source>
</evidence>
<evidence type="ECO:0000256" key="1">
    <source>
        <dbReference type="ARBA" id="ARBA00004138"/>
    </source>
</evidence>
<feature type="region of interest" description="Disordered" evidence="11">
    <location>
        <begin position="285"/>
        <end position="319"/>
    </location>
</feature>
<feature type="region of interest" description="Disordered" evidence="11">
    <location>
        <begin position="198"/>
        <end position="225"/>
    </location>
</feature>
<dbReference type="PANTHER" id="PTHR21532:SF0">
    <property type="entry name" value="CILIA- AND FLAGELLA-ASSOCIATED PROTEIN 36"/>
    <property type="match status" value="1"/>
</dbReference>
<evidence type="ECO:0000256" key="8">
    <source>
        <dbReference type="ARBA" id="ARBA00023273"/>
    </source>
</evidence>
<evidence type="ECO:0000259" key="12">
    <source>
        <dbReference type="Pfam" id="PF11527"/>
    </source>
</evidence>
<dbReference type="GO" id="GO:0097546">
    <property type="term" value="C:ciliary base"/>
    <property type="evidence" value="ECO:0007669"/>
    <property type="project" value="TreeGrafter"/>
</dbReference>
<dbReference type="Pfam" id="PF11527">
    <property type="entry name" value="ARL2_Bind_BART"/>
    <property type="match status" value="1"/>
</dbReference>
<dbReference type="Proteomes" id="UP000052943">
    <property type="component" value="Unassembled WGS sequence"/>
</dbReference>
<evidence type="ECO:0000313" key="13">
    <source>
        <dbReference type="EMBL" id="KUF84005.1"/>
    </source>
</evidence>
<protein>
    <recommendedName>
        <fullName evidence="4">Cilia- and flagella-associated protein 36</fullName>
    </recommendedName>
    <alternativeName>
        <fullName evidence="9">Coiled-coil domain-containing protein 104</fullName>
    </alternativeName>
</protein>
<keyword evidence="6 10" id="KW-0175">Coiled coil</keyword>
<gene>
    <name evidence="13" type="ORF">AM587_10008514</name>
</gene>
<proteinExistence type="inferred from homology"/>
<dbReference type="InterPro" id="IPR023379">
    <property type="entry name" value="BART_dom"/>
</dbReference>
<evidence type="ECO:0000256" key="5">
    <source>
        <dbReference type="ARBA" id="ARBA00022490"/>
    </source>
</evidence>
<comment type="caution">
    <text evidence="13">The sequence shown here is derived from an EMBL/GenBank/DDBJ whole genome shotgun (WGS) entry which is preliminary data.</text>
</comment>
<dbReference type="PANTHER" id="PTHR21532">
    <property type="entry name" value="PHOSPHODIESTERASE HL"/>
    <property type="match status" value="1"/>
</dbReference>
<dbReference type="GO" id="GO:0005930">
    <property type="term" value="C:axoneme"/>
    <property type="evidence" value="ECO:0007669"/>
    <property type="project" value="TreeGrafter"/>
</dbReference>
<evidence type="ECO:0000313" key="14">
    <source>
        <dbReference type="Proteomes" id="UP000052943"/>
    </source>
</evidence>
<feature type="domain" description="BART" evidence="12">
    <location>
        <begin position="12"/>
        <end position="131"/>
    </location>
</feature>
<sequence>MADDALEFTAEESDWVFDYVLNLFRSPAWELPVMCFIDDNCAIFDTSEENKFIYTELHSQFREVVENVLGSHLAEMGLTATDFAAICEKQREAAGGSVSDGVSADVVNQILAMDDFMSFKKFMVKRNLELELEAIKELREEATEDEHDLEAQFMELSVLYKQEEMEQAELEAALAMSMVVQGEQLRLASVAAKVAEDKHASASDTRQLSPAEVQQQIRESKKKAEEICKKNKESLKENRTKQREMQQAAEISEVELKRREEYLKKQRDRIIEKKKRECEAQLKEYQQEQKATAPEPPPQLVEKLQSNTSEEAKKAEEEERRNALRIALARRMKQDLLESANAAASEPSTGSFKVHQVVELDEKLQRVEDLRRQSHERENKVHAKLVRSHHCVLPLSCNLRPLSHCNRELAYPHEHPWTTTTSCSNTISYRQHKNMKGAFLPVAL</sequence>
<dbReference type="AlphaFoldDB" id="A0A0W8CIR2"/>
<dbReference type="OrthoDB" id="272687at2759"/>
<dbReference type="InterPro" id="IPR038888">
    <property type="entry name" value="CFAP36"/>
</dbReference>
<keyword evidence="8" id="KW-0966">Cell projection</keyword>
<feature type="compositionally biased region" description="Basic and acidic residues" evidence="11">
    <location>
        <begin position="310"/>
        <end position="319"/>
    </location>
</feature>
<name>A0A0W8CIR2_PHYNI</name>
<dbReference type="Gene3D" id="1.20.1520.10">
    <property type="entry name" value="ADP-ribosylation factor-like 2-binding protein, domain"/>
    <property type="match status" value="1"/>
</dbReference>
<evidence type="ECO:0000256" key="2">
    <source>
        <dbReference type="ARBA" id="ARBA00004496"/>
    </source>
</evidence>
<dbReference type="InterPro" id="IPR042541">
    <property type="entry name" value="BART_sf"/>
</dbReference>
<keyword evidence="5" id="KW-0963">Cytoplasm</keyword>
<feature type="coiled-coil region" evidence="10">
    <location>
        <begin position="125"/>
        <end position="155"/>
    </location>
</feature>
<evidence type="ECO:0000256" key="3">
    <source>
        <dbReference type="ARBA" id="ARBA00007460"/>
    </source>
</evidence>
<evidence type="ECO:0000256" key="11">
    <source>
        <dbReference type="SAM" id="MobiDB-lite"/>
    </source>
</evidence>
<organism evidence="13 14">
    <name type="scientific">Phytophthora nicotianae</name>
    <name type="common">Potato buckeye rot agent</name>
    <name type="synonym">Phytophthora parasitica</name>
    <dbReference type="NCBI Taxonomy" id="4792"/>
    <lineage>
        <taxon>Eukaryota</taxon>
        <taxon>Sar</taxon>
        <taxon>Stramenopiles</taxon>
        <taxon>Oomycota</taxon>
        <taxon>Peronosporomycetes</taxon>
        <taxon>Peronosporales</taxon>
        <taxon>Peronosporaceae</taxon>
        <taxon>Phytophthora</taxon>
    </lineage>
</organism>
<evidence type="ECO:0000256" key="10">
    <source>
        <dbReference type="SAM" id="Coils"/>
    </source>
</evidence>
<evidence type="ECO:0000256" key="7">
    <source>
        <dbReference type="ARBA" id="ARBA00023069"/>
    </source>
</evidence>
<evidence type="ECO:0000256" key="6">
    <source>
        <dbReference type="ARBA" id="ARBA00023054"/>
    </source>
</evidence>
<comment type="similarity">
    <text evidence="3">Belongs to the CFAP36 family.</text>
</comment>
<comment type="subcellular location">
    <subcellularLocation>
        <location evidence="1">Cell projection</location>
        <location evidence="1">Cilium</location>
    </subcellularLocation>
    <subcellularLocation>
        <location evidence="2">Cytoplasm</location>
    </subcellularLocation>
</comment>
<evidence type="ECO:0000256" key="4">
    <source>
        <dbReference type="ARBA" id="ARBA00021815"/>
    </source>
</evidence>
<keyword evidence="7" id="KW-0969">Cilium</keyword>
<dbReference type="EMBL" id="LNFO01003011">
    <property type="protein sequence ID" value="KUF84005.1"/>
    <property type="molecule type" value="Genomic_DNA"/>
</dbReference>
<feature type="compositionally biased region" description="Polar residues" evidence="11">
    <location>
        <begin position="202"/>
        <end position="217"/>
    </location>
</feature>
<reference evidence="13 14" key="1">
    <citation type="submission" date="2015-11" db="EMBL/GenBank/DDBJ databases">
        <title>Genomes and virulence difference between two physiological races of Phytophthora nicotianae.</title>
        <authorList>
            <person name="Liu H."/>
            <person name="Ma X."/>
            <person name="Yu H."/>
            <person name="Fang D."/>
            <person name="Li Y."/>
            <person name="Wang X."/>
            <person name="Wang W."/>
            <person name="Dong Y."/>
            <person name="Xiao B."/>
        </authorList>
    </citation>
    <scope>NUCLEOTIDE SEQUENCE [LARGE SCALE GENOMIC DNA]</scope>
    <source>
        <strain evidence="14">race 0</strain>
    </source>
</reference>